<name>A0A3N0XZQ7_ANAGA</name>
<comment type="caution">
    <text evidence="2">The sequence shown here is derived from an EMBL/GenBank/DDBJ whole genome shotgun (WGS) entry which is preliminary data.</text>
</comment>
<evidence type="ECO:0000256" key="1">
    <source>
        <dbReference type="SAM" id="MobiDB-lite"/>
    </source>
</evidence>
<gene>
    <name evidence="2" type="ORF">DPX16_17569</name>
</gene>
<feature type="region of interest" description="Disordered" evidence="1">
    <location>
        <begin position="133"/>
        <end position="152"/>
    </location>
</feature>
<organism evidence="2 3">
    <name type="scientific">Anabarilius grahami</name>
    <name type="common">Kanglang fish</name>
    <name type="synonym">Barilius grahami</name>
    <dbReference type="NCBI Taxonomy" id="495550"/>
    <lineage>
        <taxon>Eukaryota</taxon>
        <taxon>Metazoa</taxon>
        <taxon>Chordata</taxon>
        <taxon>Craniata</taxon>
        <taxon>Vertebrata</taxon>
        <taxon>Euteleostomi</taxon>
        <taxon>Actinopterygii</taxon>
        <taxon>Neopterygii</taxon>
        <taxon>Teleostei</taxon>
        <taxon>Ostariophysi</taxon>
        <taxon>Cypriniformes</taxon>
        <taxon>Xenocyprididae</taxon>
        <taxon>Xenocypridinae</taxon>
        <taxon>Xenocypridinae incertae sedis</taxon>
        <taxon>Anabarilius</taxon>
    </lineage>
</organism>
<dbReference type="EMBL" id="RJVU01057109">
    <property type="protein sequence ID" value="ROK35826.1"/>
    <property type="molecule type" value="Genomic_DNA"/>
</dbReference>
<protein>
    <submittedName>
        <fullName evidence="2">Uncharacterized protein</fullName>
    </submittedName>
</protein>
<proteinExistence type="predicted"/>
<evidence type="ECO:0000313" key="3">
    <source>
        <dbReference type="Proteomes" id="UP000281406"/>
    </source>
</evidence>
<reference evidence="2 3" key="1">
    <citation type="submission" date="2018-10" db="EMBL/GenBank/DDBJ databases">
        <title>Genome assembly for a Yunnan-Guizhou Plateau 3E fish, Anabarilius grahami (Regan), and its evolutionary and genetic applications.</title>
        <authorList>
            <person name="Jiang W."/>
        </authorList>
    </citation>
    <scope>NUCLEOTIDE SEQUENCE [LARGE SCALE GENOMIC DNA]</scope>
    <source>
        <strain evidence="2">AG-KIZ</strain>
        <tissue evidence="2">Muscle</tissue>
    </source>
</reference>
<dbReference type="AlphaFoldDB" id="A0A3N0XZQ7"/>
<evidence type="ECO:0000313" key="2">
    <source>
        <dbReference type="EMBL" id="ROK35826.1"/>
    </source>
</evidence>
<dbReference type="Proteomes" id="UP000281406">
    <property type="component" value="Unassembled WGS sequence"/>
</dbReference>
<accession>A0A3N0XZQ7</accession>
<keyword evidence="3" id="KW-1185">Reference proteome</keyword>
<sequence length="152" mass="16090">MTASARFSARVTSASAFRRARVTELQLQVGWFVPPQCCSGSINRAFLSEGIRLANKAFPLSQLQSLEEDEVCCQHTGNAKPACRRQRADKAAEAGEMKVTCGWARGCNTGHGSCLSLPLVSCVAASGTAALSTSETEPSRSGNITPSYSGFL</sequence>